<name>A0AAU8EQ21_9MICC</name>
<dbReference type="PANTHER" id="PTHR36932">
    <property type="entry name" value="CAPSULAR POLYSACCHARIDE BIOSYNTHESIS PROTEIN"/>
    <property type="match status" value="1"/>
</dbReference>
<dbReference type="GO" id="GO:0008218">
    <property type="term" value="P:bioluminescence"/>
    <property type="evidence" value="ECO:0007669"/>
    <property type="project" value="InterPro"/>
</dbReference>
<dbReference type="PANTHER" id="PTHR36932:SF1">
    <property type="entry name" value="CAPSULAR POLYSACCHARIDE BIOSYNTHESIS PROTEIN"/>
    <property type="match status" value="1"/>
</dbReference>
<dbReference type="InterPro" id="IPR042099">
    <property type="entry name" value="ANL_N_sf"/>
</dbReference>
<dbReference type="GO" id="GO:0047474">
    <property type="term" value="F:long-chain fatty acid--protein ligase activity"/>
    <property type="evidence" value="ECO:0007669"/>
    <property type="project" value="InterPro"/>
</dbReference>
<dbReference type="InterPro" id="IPR053158">
    <property type="entry name" value="CapK_Type1_Caps_Biosynth"/>
</dbReference>
<dbReference type="Gene3D" id="3.40.50.12780">
    <property type="entry name" value="N-terminal domain of ligase-like"/>
    <property type="match status" value="1"/>
</dbReference>
<protein>
    <submittedName>
        <fullName evidence="3">Acyl-protein synthetase</fullName>
    </submittedName>
</protein>
<feature type="domain" description="Acyl-protein synthetase LuxE" evidence="2">
    <location>
        <begin position="31"/>
        <end position="359"/>
    </location>
</feature>
<reference evidence="3" key="1">
    <citation type="submission" date="2024-06" db="EMBL/GenBank/DDBJ databases">
        <title>Biodegradation of dimethachlon by Arthrobacter sp. K5: mechanistic insights and ecological implications.</title>
        <authorList>
            <person name="Hu S."/>
            <person name="Lu P."/>
        </authorList>
    </citation>
    <scope>NUCLEOTIDE SEQUENCE</scope>
    <source>
        <strain evidence="3">K5</strain>
    </source>
</reference>
<dbReference type="Pfam" id="PF04443">
    <property type="entry name" value="LuxE"/>
    <property type="match status" value="1"/>
</dbReference>
<dbReference type="SUPFAM" id="SSF56801">
    <property type="entry name" value="Acetyl-CoA synthetase-like"/>
    <property type="match status" value="1"/>
</dbReference>
<dbReference type="RefSeq" id="WP_353711966.1">
    <property type="nucleotide sequence ID" value="NZ_CP159279.1"/>
</dbReference>
<dbReference type="InterPro" id="IPR007534">
    <property type="entry name" value="LuxE"/>
</dbReference>
<accession>A0AAU8EQ21</accession>
<gene>
    <name evidence="3" type="ORF">ABRP34_01435</name>
</gene>
<dbReference type="EMBL" id="CP159279">
    <property type="protein sequence ID" value="XCH11706.1"/>
    <property type="molecule type" value="Genomic_DNA"/>
</dbReference>
<feature type="region of interest" description="Disordered" evidence="1">
    <location>
        <begin position="371"/>
        <end position="402"/>
    </location>
</feature>
<evidence type="ECO:0000259" key="2">
    <source>
        <dbReference type="Pfam" id="PF04443"/>
    </source>
</evidence>
<dbReference type="AlphaFoldDB" id="A0AAU8EQ21"/>
<proteinExistence type="predicted"/>
<organism evidence="3">
    <name type="scientific">Arthrobacter sp. K5</name>
    <dbReference type="NCBI Taxonomy" id="2839623"/>
    <lineage>
        <taxon>Bacteria</taxon>
        <taxon>Bacillati</taxon>
        <taxon>Actinomycetota</taxon>
        <taxon>Actinomycetes</taxon>
        <taxon>Micrococcales</taxon>
        <taxon>Micrococcaceae</taxon>
        <taxon>Arthrobacter</taxon>
    </lineage>
</organism>
<evidence type="ECO:0000313" key="3">
    <source>
        <dbReference type="EMBL" id="XCH11706.1"/>
    </source>
</evidence>
<sequence length="402" mass="44161">MLSLPQMLGNVSKAYLQSPDDWAGSVTGVLRDAAIYHEARNGFYRAQCDALGVDPAAINDINDLQDLPLLPVGMFKRPDAQLLLTCSLADIETETRSSGTRGVPSVAPRNSETLTLALVGLIGTYREFFSLSGGAGLFLNPSDPEASEMGLLKDLNILNCVFDHHTYLAADQAFDAREALEHLRRWKGHMTRHIVGPPFLIGLLLRFLEREKVNVRLDPYSMIITLGGWKRHTAEAIPDEGFRQRCHDSLGVRPENVRDMYGMVESNMLAVECHLHRKHVPPWCYISIRDPGQNGKELAPGETGTIAVLDALSTSYPGFLLTDDIGDVETGTCGCGRTGQVINFRRRGQGDGLGHCPVSIERYLGSGTTAETELAAPHGRITVTERTGPWKRRHPSPEPARS</sequence>
<evidence type="ECO:0000256" key="1">
    <source>
        <dbReference type="SAM" id="MobiDB-lite"/>
    </source>
</evidence>